<dbReference type="AlphaFoldDB" id="A0A8J8M9N4"/>
<organism evidence="2 3">
    <name type="scientific">Vallitalea guaymasensis</name>
    <dbReference type="NCBI Taxonomy" id="1185412"/>
    <lineage>
        <taxon>Bacteria</taxon>
        <taxon>Bacillati</taxon>
        <taxon>Bacillota</taxon>
        <taxon>Clostridia</taxon>
        <taxon>Lachnospirales</taxon>
        <taxon>Vallitaleaceae</taxon>
        <taxon>Vallitalea</taxon>
    </lineage>
</organism>
<dbReference type="Pfam" id="PF12679">
    <property type="entry name" value="ABC2_membrane_2"/>
    <property type="match status" value="1"/>
</dbReference>
<dbReference type="GO" id="GO:0005886">
    <property type="term" value="C:plasma membrane"/>
    <property type="evidence" value="ECO:0007669"/>
    <property type="project" value="UniProtKB-SubCell"/>
</dbReference>
<evidence type="ECO:0000256" key="1">
    <source>
        <dbReference type="SAM" id="Phobius"/>
    </source>
</evidence>
<feature type="transmembrane region" description="Helical" evidence="1">
    <location>
        <begin position="328"/>
        <end position="346"/>
    </location>
</feature>
<dbReference type="RefSeq" id="WP_212692892.1">
    <property type="nucleotide sequence ID" value="NZ_CP058561.1"/>
</dbReference>
<reference evidence="2 3" key="1">
    <citation type="submission" date="2020-07" db="EMBL/GenBank/DDBJ databases">
        <title>Vallitalea guaymasensis genome.</title>
        <authorList>
            <person name="Postec A."/>
        </authorList>
    </citation>
    <scope>NUCLEOTIDE SEQUENCE [LARGE SCALE GENOMIC DNA]</scope>
    <source>
        <strain evidence="2 3">Ra1766G1</strain>
    </source>
</reference>
<proteinExistence type="predicted"/>
<keyword evidence="3" id="KW-1185">Reference proteome</keyword>
<dbReference type="KEGG" id="vgu:HYG85_07035"/>
<feature type="transmembrane region" description="Helical" evidence="1">
    <location>
        <begin position="244"/>
        <end position="272"/>
    </location>
</feature>
<evidence type="ECO:0000313" key="2">
    <source>
        <dbReference type="EMBL" id="QUH28680.1"/>
    </source>
</evidence>
<dbReference type="PANTHER" id="PTHR37305">
    <property type="entry name" value="INTEGRAL MEMBRANE PROTEIN-RELATED"/>
    <property type="match status" value="1"/>
</dbReference>
<evidence type="ECO:0000313" key="3">
    <source>
        <dbReference type="Proteomes" id="UP000677305"/>
    </source>
</evidence>
<keyword evidence="1" id="KW-0472">Membrane</keyword>
<name>A0A8J8M9N4_9FIRM</name>
<keyword evidence="1" id="KW-0812">Transmembrane</keyword>
<protein>
    <submittedName>
        <fullName evidence="2">Uncharacterized protein</fullName>
    </submittedName>
</protein>
<dbReference type="Proteomes" id="UP000677305">
    <property type="component" value="Chromosome"/>
</dbReference>
<dbReference type="PANTHER" id="PTHR37305:SF1">
    <property type="entry name" value="MEMBRANE PROTEIN"/>
    <property type="match status" value="1"/>
</dbReference>
<gene>
    <name evidence="2" type="ORF">HYG85_07035</name>
</gene>
<feature type="transmembrane region" description="Helical" evidence="1">
    <location>
        <begin position="385"/>
        <end position="408"/>
    </location>
</feature>
<dbReference type="EMBL" id="CP058561">
    <property type="protein sequence ID" value="QUH28680.1"/>
    <property type="molecule type" value="Genomic_DNA"/>
</dbReference>
<feature type="transmembrane region" description="Helical" evidence="1">
    <location>
        <begin position="203"/>
        <end position="223"/>
    </location>
</feature>
<sequence>MIMLFKFELKKIFRRKSSFGALIGVLLYVLLLAIVFVSENSYVDQNGNEVNGLSAINLKKEQMLVWEGSLTTDKLDSVLTNYQTICNNKENYVSDGNGGSCISDEAYGKYLQKDQEVADLIRRVFSGANNYDYYILSSLSSEDMSRFYEQRYDLVNDILNMNYSYGKYSDAEKEYFLQLNRKIDTPYHFAYTDGWFDILSKGLGILMLVIAFAVCVCISPIFASEYKSGAASIILSSRYGKGKVITAKILASTFFTTIVYFGGILIFTLLMLCCYGSTGWNANLQIISLIAPYPLTIFQVYLYGLIIGYVINLAVIALVMLLSSRMKTSYAVIIVSALCLFVPLFIPNSKTNLLIRQITSLLPANAMNTFLVFSVYDVYNFFGRLVSLPVVIVVTSILTIIITLPFTYRGFKKYQVAK</sequence>
<feature type="transmembrane region" description="Helical" evidence="1">
    <location>
        <begin position="302"/>
        <end position="322"/>
    </location>
</feature>
<dbReference type="GO" id="GO:0140359">
    <property type="term" value="F:ABC-type transporter activity"/>
    <property type="evidence" value="ECO:0007669"/>
    <property type="project" value="InterPro"/>
</dbReference>
<accession>A0A8J8M9N4</accession>
<feature type="transmembrane region" description="Helical" evidence="1">
    <location>
        <begin position="21"/>
        <end position="38"/>
    </location>
</feature>
<keyword evidence="1" id="KW-1133">Transmembrane helix</keyword>